<keyword evidence="1" id="KW-0677">Repeat</keyword>
<dbReference type="SMART" id="SM00248">
    <property type="entry name" value="ANK"/>
    <property type="match status" value="5"/>
</dbReference>
<evidence type="ECO:0000313" key="6">
    <source>
        <dbReference type="Proteomes" id="UP000315842"/>
    </source>
</evidence>
<evidence type="ECO:0000256" key="4">
    <source>
        <dbReference type="SAM" id="MobiDB-lite"/>
    </source>
</evidence>
<dbReference type="PROSITE" id="PS50297">
    <property type="entry name" value="ANK_REP_REGION"/>
    <property type="match status" value="2"/>
</dbReference>
<name>A0A4Y3K708_CELUD</name>
<reference evidence="5 6" key="1">
    <citation type="submission" date="2019-06" db="EMBL/GenBank/DDBJ databases">
        <title>Whole genome shotgun sequence of Cellulomonas uda NBRC 3747.</title>
        <authorList>
            <person name="Hosoyama A."/>
            <person name="Uohara A."/>
            <person name="Ohji S."/>
            <person name="Ichikawa N."/>
        </authorList>
    </citation>
    <scope>NUCLEOTIDE SEQUENCE [LARGE SCALE GENOMIC DNA]</scope>
    <source>
        <strain evidence="5 6">NBRC 3747</strain>
    </source>
</reference>
<keyword evidence="6" id="KW-1185">Reference proteome</keyword>
<dbReference type="Gene3D" id="1.25.40.20">
    <property type="entry name" value="Ankyrin repeat-containing domain"/>
    <property type="match status" value="2"/>
</dbReference>
<organism evidence="5 6">
    <name type="scientific">Cellulomonas uda</name>
    <dbReference type="NCBI Taxonomy" id="1714"/>
    <lineage>
        <taxon>Bacteria</taxon>
        <taxon>Bacillati</taxon>
        <taxon>Actinomycetota</taxon>
        <taxon>Actinomycetes</taxon>
        <taxon>Micrococcales</taxon>
        <taxon>Cellulomonadaceae</taxon>
        <taxon>Cellulomonas</taxon>
    </lineage>
</organism>
<evidence type="ECO:0000256" key="1">
    <source>
        <dbReference type="ARBA" id="ARBA00022737"/>
    </source>
</evidence>
<dbReference type="PANTHER" id="PTHR24123">
    <property type="entry name" value="ANKYRIN REPEAT-CONTAINING"/>
    <property type="match status" value="1"/>
</dbReference>
<dbReference type="InterPro" id="IPR051165">
    <property type="entry name" value="Multifunctional_ANK_Repeat"/>
</dbReference>
<keyword evidence="2 3" id="KW-0040">ANK repeat</keyword>
<feature type="repeat" description="ANK" evidence="3">
    <location>
        <begin position="150"/>
        <end position="182"/>
    </location>
</feature>
<sequence length="341" mass="35892">MPLLPARADLEQLRRQAKDLLRTAERGDPAAVARIRSVSEQLALSSAQLSVAREYGFPHWAKLKLEVQRRAILDSGDAARLVDLLAAHPELAVQRMSGWCDHLHGASPLGYVAMMRFDTTRDTWRDVPGTAALARALLDAGAPVEGDPLDAETPLMTAASYGDAEVARVLVEAGADLDATASPTAGGVPGGTALRHAVVFGMTDVVDVLLAAGAQDLVQAAAAGDVTGALSSETCEEDRVAALRTAAAHGRLNVIDQLIAASTPVDGVDRDGSTALHEAAFSGRADSVTRLLHHGADPTRRDTRFGSTPLEWCQHQRAEIGPGKGHDEVEDVLRPITPGAT</sequence>
<dbReference type="Proteomes" id="UP000315842">
    <property type="component" value="Unassembled WGS sequence"/>
</dbReference>
<dbReference type="AlphaFoldDB" id="A0A4Y3K708"/>
<dbReference type="InterPro" id="IPR002110">
    <property type="entry name" value="Ankyrin_rpt"/>
</dbReference>
<feature type="region of interest" description="Disordered" evidence="4">
    <location>
        <begin position="318"/>
        <end position="341"/>
    </location>
</feature>
<evidence type="ECO:0000313" key="5">
    <source>
        <dbReference type="EMBL" id="GEA79717.1"/>
    </source>
</evidence>
<dbReference type="PANTHER" id="PTHR24123:SF33">
    <property type="entry name" value="PROTEIN HOS4"/>
    <property type="match status" value="1"/>
</dbReference>
<protein>
    <submittedName>
        <fullName evidence="5">Uncharacterized protein</fullName>
    </submittedName>
</protein>
<evidence type="ECO:0000256" key="3">
    <source>
        <dbReference type="PROSITE-ProRule" id="PRU00023"/>
    </source>
</evidence>
<dbReference type="Pfam" id="PF12796">
    <property type="entry name" value="Ank_2"/>
    <property type="match status" value="2"/>
</dbReference>
<feature type="compositionally biased region" description="Basic and acidic residues" evidence="4">
    <location>
        <begin position="318"/>
        <end position="333"/>
    </location>
</feature>
<evidence type="ECO:0000256" key="2">
    <source>
        <dbReference type="ARBA" id="ARBA00023043"/>
    </source>
</evidence>
<dbReference type="SUPFAM" id="SSF48403">
    <property type="entry name" value="Ankyrin repeat"/>
    <property type="match status" value="1"/>
</dbReference>
<gene>
    <name evidence="5" type="ORF">CUD01_01610</name>
</gene>
<accession>A0A4Y3K708</accession>
<dbReference type="RefSeq" id="WP_094180442.1">
    <property type="nucleotide sequence ID" value="NZ_BJLP01000002.1"/>
</dbReference>
<proteinExistence type="predicted"/>
<dbReference type="EMBL" id="BJLP01000002">
    <property type="protein sequence ID" value="GEA79717.1"/>
    <property type="molecule type" value="Genomic_DNA"/>
</dbReference>
<dbReference type="PROSITE" id="PS50088">
    <property type="entry name" value="ANK_REPEAT"/>
    <property type="match status" value="2"/>
</dbReference>
<comment type="caution">
    <text evidence="5">The sequence shown here is derived from an EMBL/GenBank/DDBJ whole genome shotgun (WGS) entry which is preliminary data.</text>
</comment>
<feature type="repeat" description="ANK" evidence="3">
    <location>
        <begin position="271"/>
        <end position="303"/>
    </location>
</feature>
<dbReference type="InterPro" id="IPR036770">
    <property type="entry name" value="Ankyrin_rpt-contain_sf"/>
</dbReference>